<gene>
    <name evidence="1" type="ORF">LWF01_13555</name>
</gene>
<keyword evidence="2" id="KW-1185">Reference proteome</keyword>
<sequence length="252" mass="27116">METTPNTESGKRRRPRIGLTTYLQQARWGVWDDDAVVLPATYVRGVAAAGGVPILLPPVGTDTSVLDVLDGLIIVGGVDVDPANYGEEPHPTSYFQPFRDDHDIALTVSALNRRLPLFAICRGAQVLNVALGGTLIQHLPDVAPEASNYQPALGQFGEVEIFAEPHSIAGDLLGESATAPCYHHQAIDRLADGLRVTASADNGIIEAVETIGAGWVLGVQWHPEQNPQDDRLFRGFIAAVQEQMEKAEVSKP</sequence>
<dbReference type="PROSITE" id="PS51273">
    <property type="entry name" value="GATASE_TYPE_1"/>
    <property type="match status" value="1"/>
</dbReference>
<protein>
    <submittedName>
        <fullName evidence="1">Gamma-glutamyl-gamma-aminobutyrate hydrolase family protein</fullName>
    </submittedName>
</protein>
<proteinExistence type="predicted"/>
<dbReference type="SUPFAM" id="SSF52317">
    <property type="entry name" value="Class I glutamine amidotransferase-like"/>
    <property type="match status" value="1"/>
</dbReference>
<dbReference type="RefSeq" id="WP_349637898.1">
    <property type="nucleotide sequence ID" value="NZ_CP090958.1"/>
</dbReference>
<dbReference type="Gene3D" id="3.40.50.880">
    <property type="match status" value="1"/>
</dbReference>
<dbReference type="GO" id="GO:0016787">
    <property type="term" value="F:hydrolase activity"/>
    <property type="evidence" value="ECO:0007669"/>
    <property type="project" value="UniProtKB-KW"/>
</dbReference>
<dbReference type="EMBL" id="CP090958">
    <property type="protein sequence ID" value="WGW11115.1"/>
    <property type="molecule type" value="Genomic_DNA"/>
</dbReference>
<dbReference type="InterPro" id="IPR011697">
    <property type="entry name" value="Peptidase_C26"/>
</dbReference>
<dbReference type="Pfam" id="PF07722">
    <property type="entry name" value="Peptidase_C26"/>
    <property type="match status" value="1"/>
</dbReference>
<keyword evidence="1" id="KW-0378">Hydrolase</keyword>
<dbReference type="CDD" id="cd01745">
    <property type="entry name" value="GATase1_2"/>
    <property type="match status" value="1"/>
</dbReference>
<accession>A0ABY8QQ60</accession>
<organism evidence="1 2">
    <name type="scientific">Saxibacter everestensis</name>
    <dbReference type="NCBI Taxonomy" id="2909229"/>
    <lineage>
        <taxon>Bacteria</taxon>
        <taxon>Bacillati</taxon>
        <taxon>Actinomycetota</taxon>
        <taxon>Actinomycetes</taxon>
        <taxon>Micrococcales</taxon>
        <taxon>Brevibacteriaceae</taxon>
        <taxon>Saxibacter</taxon>
    </lineage>
</organism>
<evidence type="ECO:0000313" key="2">
    <source>
        <dbReference type="Proteomes" id="UP001209083"/>
    </source>
</evidence>
<evidence type="ECO:0000313" key="1">
    <source>
        <dbReference type="EMBL" id="WGW11115.1"/>
    </source>
</evidence>
<reference evidence="1 2" key="1">
    <citation type="submission" date="2023-05" db="EMBL/GenBank/DDBJ databases">
        <title>Lithophilousrod everest ZFBP1038 complete genpme.</title>
        <authorList>
            <person name="Tian M."/>
        </authorList>
    </citation>
    <scope>NUCLEOTIDE SEQUENCE [LARGE SCALE GENOMIC DNA]</scope>
    <source>
        <strain evidence="1 2">ZFBP1038</strain>
    </source>
</reference>
<dbReference type="Proteomes" id="UP001209083">
    <property type="component" value="Chromosome"/>
</dbReference>
<dbReference type="InterPro" id="IPR044668">
    <property type="entry name" value="PuuD-like"/>
</dbReference>
<name>A0ABY8QQ60_9MICO</name>
<dbReference type="InterPro" id="IPR029062">
    <property type="entry name" value="Class_I_gatase-like"/>
</dbReference>
<dbReference type="PANTHER" id="PTHR43235:SF1">
    <property type="entry name" value="GLUTAMINE AMIDOTRANSFERASE PB2B2.05-RELATED"/>
    <property type="match status" value="1"/>
</dbReference>
<dbReference type="PANTHER" id="PTHR43235">
    <property type="entry name" value="GLUTAMINE AMIDOTRANSFERASE PB2B2.05-RELATED"/>
    <property type="match status" value="1"/>
</dbReference>